<dbReference type="EMBL" id="JAGGLI010000043">
    <property type="protein sequence ID" value="MBP2028846.1"/>
    <property type="molecule type" value="Genomic_DNA"/>
</dbReference>
<dbReference type="InterPro" id="IPR007621">
    <property type="entry name" value="TPM_dom"/>
</dbReference>
<sequence>MKKRICLPLVLALVFVFGSMTLYAQSNVPSPTTEFYVGDFANLLSEETKEFIINTNLNYERRGEKPQVVVVTVPDMGGNYPESFTLELFDQWKIGNSDLDNGVLIFLALEERDIRIDVAYGLEGAIPDGITGSIIDRSLSHLSAGDYDSGLLQMFYDVTERINGEYGYSPDDIYTSDAPLPRGNKASSDGFLFWGIVIFVIIIFIMGIFGGRRPPGSRRKRNLPRRSYTSRRNNYPFGGPFGTGSFGGGSSKGGGFGGGSFGGGGRTGGGGAGRKF</sequence>
<feature type="transmembrane region" description="Helical" evidence="2">
    <location>
        <begin position="191"/>
        <end position="211"/>
    </location>
</feature>
<keyword evidence="2" id="KW-0812">Transmembrane</keyword>
<feature type="signal peptide" evidence="3">
    <location>
        <begin position="1"/>
        <end position="24"/>
    </location>
</feature>
<dbReference type="Gene3D" id="3.10.310.50">
    <property type="match status" value="1"/>
</dbReference>
<keyword evidence="2" id="KW-1133">Transmembrane helix</keyword>
<gene>
    <name evidence="5" type="ORF">J2Z35_002684</name>
</gene>
<evidence type="ECO:0000313" key="6">
    <source>
        <dbReference type="Proteomes" id="UP001314903"/>
    </source>
</evidence>
<feature type="region of interest" description="Disordered" evidence="1">
    <location>
        <begin position="215"/>
        <end position="276"/>
    </location>
</feature>
<dbReference type="PANTHER" id="PTHR30373:SF2">
    <property type="entry name" value="UPF0603 PROTEIN YGCG"/>
    <property type="match status" value="1"/>
</dbReference>
<dbReference type="Pfam" id="PF04536">
    <property type="entry name" value="TPM_phosphatase"/>
    <property type="match status" value="1"/>
</dbReference>
<keyword evidence="3" id="KW-0732">Signal</keyword>
<keyword evidence="2" id="KW-0472">Membrane</keyword>
<name>A0ABS4KNY7_9FIRM</name>
<evidence type="ECO:0000256" key="1">
    <source>
        <dbReference type="SAM" id="MobiDB-lite"/>
    </source>
</evidence>
<organism evidence="5 6">
    <name type="scientific">Acetoanaerobium pronyense</name>
    <dbReference type="NCBI Taxonomy" id="1482736"/>
    <lineage>
        <taxon>Bacteria</taxon>
        <taxon>Bacillati</taxon>
        <taxon>Bacillota</taxon>
        <taxon>Clostridia</taxon>
        <taxon>Peptostreptococcales</taxon>
        <taxon>Filifactoraceae</taxon>
        <taxon>Acetoanaerobium</taxon>
    </lineage>
</organism>
<evidence type="ECO:0000256" key="3">
    <source>
        <dbReference type="SAM" id="SignalP"/>
    </source>
</evidence>
<keyword evidence="6" id="KW-1185">Reference proteome</keyword>
<dbReference type="Proteomes" id="UP001314903">
    <property type="component" value="Unassembled WGS sequence"/>
</dbReference>
<evidence type="ECO:0000256" key="2">
    <source>
        <dbReference type="SAM" id="Phobius"/>
    </source>
</evidence>
<feature type="chain" id="PRO_5045875121" description="TPM domain-containing protein" evidence="3">
    <location>
        <begin position="25"/>
        <end position="276"/>
    </location>
</feature>
<feature type="compositionally biased region" description="Basic residues" evidence="1">
    <location>
        <begin position="215"/>
        <end position="224"/>
    </location>
</feature>
<comment type="caution">
    <text evidence="5">The sequence shown here is derived from an EMBL/GenBank/DDBJ whole genome shotgun (WGS) entry which is preliminary data.</text>
</comment>
<dbReference type="PANTHER" id="PTHR30373">
    <property type="entry name" value="UPF0603 PROTEIN YGCG"/>
    <property type="match status" value="1"/>
</dbReference>
<evidence type="ECO:0000313" key="5">
    <source>
        <dbReference type="EMBL" id="MBP2028846.1"/>
    </source>
</evidence>
<feature type="compositionally biased region" description="Gly residues" evidence="1">
    <location>
        <begin position="239"/>
        <end position="276"/>
    </location>
</feature>
<evidence type="ECO:0000259" key="4">
    <source>
        <dbReference type="Pfam" id="PF04536"/>
    </source>
</evidence>
<reference evidence="5 6" key="1">
    <citation type="submission" date="2021-03" db="EMBL/GenBank/DDBJ databases">
        <title>Genomic Encyclopedia of Type Strains, Phase IV (KMG-IV): sequencing the most valuable type-strain genomes for metagenomic binning, comparative biology and taxonomic classification.</title>
        <authorList>
            <person name="Goeker M."/>
        </authorList>
    </citation>
    <scope>NUCLEOTIDE SEQUENCE [LARGE SCALE GENOMIC DNA]</scope>
    <source>
        <strain evidence="5 6">DSM 27512</strain>
    </source>
</reference>
<dbReference type="RefSeq" id="WP_209661905.1">
    <property type="nucleotide sequence ID" value="NZ_JAGGLI010000043.1"/>
</dbReference>
<feature type="domain" description="TPM" evidence="4">
    <location>
        <begin position="37"/>
        <end position="156"/>
    </location>
</feature>
<protein>
    <recommendedName>
        <fullName evidence="4">TPM domain-containing protein</fullName>
    </recommendedName>
</protein>
<accession>A0ABS4KNY7</accession>
<proteinExistence type="predicted"/>